<dbReference type="GO" id="GO:0003676">
    <property type="term" value="F:nucleic acid binding"/>
    <property type="evidence" value="ECO:0007669"/>
    <property type="project" value="InterPro"/>
</dbReference>
<comment type="caution">
    <text evidence="2">The sequence shown here is derived from an EMBL/GenBank/DDBJ whole genome shotgun (WGS) entry which is preliminary data.</text>
</comment>
<dbReference type="InterPro" id="IPR036397">
    <property type="entry name" value="RNaseH_sf"/>
</dbReference>
<dbReference type="GO" id="GO:0004523">
    <property type="term" value="F:RNA-DNA hybrid ribonuclease activity"/>
    <property type="evidence" value="ECO:0007669"/>
    <property type="project" value="InterPro"/>
</dbReference>
<sequence>MSVSVRFLDTISSADSDDGVWPNFRRQFSETDFGDGSLRGFWLQYPHEFKSVNGDANNTGVEAGAIGRLNDEKWNPPGAGLYKLNTDAALLAENCSVGVGVVIRNEGGLVMAATTQRIEATYVLEVAEAVAMLRGITLAVYIGLVPVIIESDHHNLVRKVVDMDPTDVDIGLVVNDILFYILNRTASLVSYVSRKANKVAHSLAKMALAITEDRFWLEEVPPSMELIVLEDVPD</sequence>
<dbReference type="Proteomes" id="UP001280121">
    <property type="component" value="Unassembled WGS sequence"/>
</dbReference>
<name>A0AAD9TWI1_9ROSI</name>
<gene>
    <name evidence="2" type="ORF">Ddye_025006</name>
</gene>
<dbReference type="Gene3D" id="3.30.420.10">
    <property type="entry name" value="Ribonuclease H-like superfamily/Ribonuclease H"/>
    <property type="match status" value="1"/>
</dbReference>
<evidence type="ECO:0000313" key="3">
    <source>
        <dbReference type="Proteomes" id="UP001280121"/>
    </source>
</evidence>
<protein>
    <recommendedName>
        <fullName evidence="1">RNase H type-1 domain-containing protein</fullName>
    </recommendedName>
</protein>
<dbReference type="InterPro" id="IPR002156">
    <property type="entry name" value="RNaseH_domain"/>
</dbReference>
<proteinExistence type="predicted"/>
<dbReference type="AlphaFoldDB" id="A0AAD9TWI1"/>
<dbReference type="SUPFAM" id="SSF53098">
    <property type="entry name" value="Ribonuclease H-like"/>
    <property type="match status" value="1"/>
</dbReference>
<accession>A0AAD9TWI1</accession>
<dbReference type="Pfam" id="PF13456">
    <property type="entry name" value="RVT_3"/>
    <property type="match status" value="1"/>
</dbReference>
<keyword evidence="3" id="KW-1185">Reference proteome</keyword>
<organism evidence="2 3">
    <name type="scientific">Dipteronia dyeriana</name>
    <dbReference type="NCBI Taxonomy" id="168575"/>
    <lineage>
        <taxon>Eukaryota</taxon>
        <taxon>Viridiplantae</taxon>
        <taxon>Streptophyta</taxon>
        <taxon>Embryophyta</taxon>
        <taxon>Tracheophyta</taxon>
        <taxon>Spermatophyta</taxon>
        <taxon>Magnoliopsida</taxon>
        <taxon>eudicotyledons</taxon>
        <taxon>Gunneridae</taxon>
        <taxon>Pentapetalae</taxon>
        <taxon>rosids</taxon>
        <taxon>malvids</taxon>
        <taxon>Sapindales</taxon>
        <taxon>Sapindaceae</taxon>
        <taxon>Hippocastanoideae</taxon>
        <taxon>Acereae</taxon>
        <taxon>Dipteronia</taxon>
    </lineage>
</organism>
<feature type="domain" description="RNase H type-1" evidence="1">
    <location>
        <begin position="85"/>
        <end position="207"/>
    </location>
</feature>
<evidence type="ECO:0000313" key="2">
    <source>
        <dbReference type="EMBL" id="KAK2643243.1"/>
    </source>
</evidence>
<dbReference type="PANTHER" id="PTHR47074:SF48">
    <property type="entry name" value="POLYNUCLEOTIDYL TRANSFERASE, RIBONUCLEASE H-LIKE SUPERFAMILY PROTEIN"/>
    <property type="match status" value="1"/>
</dbReference>
<dbReference type="InterPro" id="IPR044730">
    <property type="entry name" value="RNase_H-like_dom_plant"/>
</dbReference>
<dbReference type="InterPro" id="IPR012337">
    <property type="entry name" value="RNaseH-like_sf"/>
</dbReference>
<dbReference type="EMBL" id="JANJYI010000007">
    <property type="protein sequence ID" value="KAK2643243.1"/>
    <property type="molecule type" value="Genomic_DNA"/>
</dbReference>
<dbReference type="PANTHER" id="PTHR47074">
    <property type="entry name" value="BNAC02G40300D PROTEIN"/>
    <property type="match status" value="1"/>
</dbReference>
<dbReference type="CDD" id="cd06222">
    <property type="entry name" value="RNase_H_like"/>
    <property type="match status" value="1"/>
</dbReference>
<reference evidence="2" key="1">
    <citation type="journal article" date="2023" name="Plant J.">
        <title>Genome sequences and population genomics provide insights into the demographic history, inbreeding, and mutation load of two 'living fossil' tree species of Dipteronia.</title>
        <authorList>
            <person name="Feng Y."/>
            <person name="Comes H.P."/>
            <person name="Chen J."/>
            <person name="Zhu S."/>
            <person name="Lu R."/>
            <person name="Zhang X."/>
            <person name="Li P."/>
            <person name="Qiu J."/>
            <person name="Olsen K.M."/>
            <person name="Qiu Y."/>
        </authorList>
    </citation>
    <scope>NUCLEOTIDE SEQUENCE</scope>
    <source>
        <strain evidence="2">KIB01</strain>
    </source>
</reference>
<evidence type="ECO:0000259" key="1">
    <source>
        <dbReference type="Pfam" id="PF13456"/>
    </source>
</evidence>
<dbReference type="InterPro" id="IPR052929">
    <property type="entry name" value="RNase_H-like_EbsB-rel"/>
</dbReference>